<comment type="caution">
    <text evidence="2">The sequence shown here is derived from an EMBL/GenBank/DDBJ whole genome shotgun (WGS) entry which is preliminary data.</text>
</comment>
<feature type="compositionally biased region" description="Basic and acidic residues" evidence="1">
    <location>
        <begin position="55"/>
        <end position="64"/>
    </location>
</feature>
<protein>
    <submittedName>
        <fullName evidence="2">Uncharacterized protein</fullName>
    </submittedName>
</protein>
<dbReference type="EMBL" id="JAJSOF020000015">
    <property type="protein sequence ID" value="KAJ4442228.1"/>
    <property type="molecule type" value="Genomic_DNA"/>
</dbReference>
<evidence type="ECO:0000313" key="2">
    <source>
        <dbReference type="EMBL" id="KAJ4442228.1"/>
    </source>
</evidence>
<accession>A0ABQ8T6V5</accession>
<dbReference type="Gene3D" id="3.30.420.10">
    <property type="entry name" value="Ribonuclease H-like superfamily/Ribonuclease H"/>
    <property type="match status" value="1"/>
</dbReference>
<name>A0ABQ8T6V5_PERAM</name>
<sequence length="553" mass="63479">MSPGSSTDSYPAFFHIRLRENPGKNLNQRREIRTHDQRPAREQIARAPRSTVGRRAAERREGKGPTRRGVCAHLVLAERRRIWIVLERYLCTPVEISRNYDFAIKEETRANLGVFSLFSHSVSKPEQASQYRSSTECASAIVSASEGLSSSAVDRSWRDLSSSAVDRSWRDLSSSAVDRSWRDLSSSAVDRSWRDLVEYSGLSLKSINANLKQTIELLVNNVTMKRVFRLLSSDSPDVFLYFDDWLININLAHSQSYTHSYKFPDSRHPVKSRSHTIIHDGDINITANILGNHGNITTTPFPHILSYTSALHDCVLFANHNIIVERFYTTGYEEMASLLCFHGYQTLENRRKKTRITSLYRAHLGQKAWVDITARLEKPTYYGRNDHDFKIKCRKQKTDVENHNLSHTELVCTRSWLLDGCQPTLRSVDIEGKIGSVSVRVPGSSVVERWLLDFAVDAETDFWTTTVQLLHSYVIVSSLLRYESPDLAPSDYHLFGSVKEQLRGQRYETVGDIRKAVRQCLREDETDFYSKGIFKLTERREKCVQRNGDYVEK</sequence>
<dbReference type="InterPro" id="IPR036397">
    <property type="entry name" value="RNaseH_sf"/>
</dbReference>
<evidence type="ECO:0000313" key="3">
    <source>
        <dbReference type="Proteomes" id="UP001148838"/>
    </source>
</evidence>
<feature type="region of interest" description="Disordered" evidence="1">
    <location>
        <begin position="24"/>
        <end position="64"/>
    </location>
</feature>
<reference evidence="2 3" key="1">
    <citation type="journal article" date="2022" name="Allergy">
        <title>Genome assembly and annotation of Periplaneta americana reveal a comprehensive cockroach allergen profile.</title>
        <authorList>
            <person name="Wang L."/>
            <person name="Xiong Q."/>
            <person name="Saelim N."/>
            <person name="Wang L."/>
            <person name="Nong W."/>
            <person name="Wan A.T."/>
            <person name="Shi M."/>
            <person name="Liu X."/>
            <person name="Cao Q."/>
            <person name="Hui J.H.L."/>
            <person name="Sookrung N."/>
            <person name="Leung T.F."/>
            <person name="Tungtrongchitr A."/>
            <person name="Tsui S.K.W."/>
        </authorList>
    </citation>
    <scope>NUCLEOTIDE SEQUENCE [LARGE SCALE GENOMIC DNA]</scope>
    <source>
        <strain evidence="2">PWHHKU_190912</strain>
    </source>
</reference>
<organism evidence="2 3">
    <name type="scientific">Periplaneta americana</name>
    <name type="common">American cockroach</name>
    <name type="synonym">Blatta americana</name>
    <dbReference type="NCBI Taxonomy" id="6978"/>
    <lineage>
        <taxon>Eukaryota</taxon>
        <taxon>Metazoa</taxon>
        <taxon>Ecdysozoa</taxon>
        <taxon>Arthropoda</taxon>
        <taxon>Hexapoda</taxon>
        <taxon>Insecta</taxon>
        <taxon>Pterygota</taxon>
        <taxon>Neoptera</taxon>
        <taxon>Polyneoptera</taxon>
        <taxon>Dictyoptera</taxon>
        <taxon>Blattodea</taxon>
        <taxon>Blattoidea</taxon>
        <taxon>Blattidae</taxon>
        <taxon>Blattinae</taxon>
        <taxon>Periplaneta</taxon>
    </lineage>
</organism>
<keyword evidence="3" id="KW-1185">Reference proteome</keyword>
<dbReference type="PANTHER" id="PTHR46060">
    <property type="entry name" value="MARINER MOS1 TRANSPOSASE-LIKE PROTEIN"/>
    <property type="match status" value="1"/>
</dbReference>
<evidence type="ECO:0000256" key="1">
    <source>
        <dbReference type="SAM" id="MobiDB-lite"/>
    </source>
</evidence>
<proteinExistence type="predicted"/>
<dbReference type="Proteomes" id="UP001148838">
    <property type="component" value="Unassembled WGS sequence"/>
</dbReference>
<gene>
    <name evidence="2" type="ORF">ANN_12094</name>
</gene>
<feature type="compositionally biased region" description="Basic and acidic residues" evidence="1">
    <location>
        <begin position="24"/>
        <end position="44"/>
    </location>
</feature>
<dbReference type="PANTHER" id="PTHR46060:SF1">
    <property type="entry name" value="MARINER MOS1 TRANSPOSASE-LIKE PROTEIN"/>
    <property type="match status" value="1"/>
</dbReference>
<dbReference type="InterPro" id="IPR052709">
    <property type="entry name" value="Transposase-MT_Hybrid"/>
</dbReference>